<dbReference type="InterPro" id="IPR031807">
    <property type="entry name" value="HicB-like"/>
</dbReference>
<reference evidence="2 3" key="1">
    <citation type="submission" date="2020-08" db="EMBL/GenBank/DDBJ databases">
        <title>A Genomic Blueprint of the Chicken Gut Microbiome.</title>
        <authorList>
            <person name="Gilroy R."/>
            <person name="Ravi A."/>
            <person name="Getino M."/>
            <person name="Pursley I."/>
            <person name="Horton D.L."/>
            <person name="Alikhan N.-F."/>
            <person name="Baker D."/>
            <person name="Gharbi K."/>
            <person name="Hall N."/>
            <person name="Watson M."/>
            <person name="Adriaenssens E.M."/>
            <person name="Foster-Nyarko E."/>
            <person name="Jarju S."/>
            <person name="Secka A."/>
            <person name="Antonio M."/>
            <person name="Oren A."/>
            <person name="Chaudhuri R."/>
            <person name="La Ragione R.M."/>
            <person name="Hildebrand F."/>
            <person name="Pallen M.J."/>
        </authorList>
    </citation>
    <scope>NUCLEOTIDE SEQUENCE [LARGE SCALE GENOMIC DNA]</scope>
    <source>
        <strain evidence="2 3">Sa5YUA1</strain>
    </source>
</reference>
<feature type="domain" description="HicB-like antitoxin of toxin-antitoxin system" evidence="1">
    <location>
        <begin position="16"/>
        <end position="125"/>
    </location>
</feature>
<evidence type="ECO:0000259" key="1">
    <source>
        <dbReference type="Pfam" id="PF15919"/>
    </source>
</evidence>
<gene>
    <name evidence="2" type="ORF">H9655_08905</name>
</gene>
<dbReference type="PANTHER" id="PTHR34504">
    <property type="entry name" value="ANTITOXIN HICB"/>
    <property type="match status" value="1"/>
</dbReference>
<dbReference type="RefSeq" id="WP_191813099.1">
    <property type="nucleotide sequence ID" value="NZ_JACSQT010000003.1"/>
</dbReference>
<sequence>MDLKNSYVFPAIFDYADDGISVEFPDLPGCLTFGNTDEEALEMAKEAMGLHLYSMEKDGDLIPNPTGFRDIRVESNQVVVLVEVWMPLLRDQVDNQAIKKTLTIPQWLDEAAKEKKVNFSRVLQDALKDLLGIKNK</sequence>
<organism evidence="2 3">
    <name type="scientific">Cytobacillus stercorigallinarum</name>
    <dbReference type="NCBI Taxonomy" id="2762240"/>
    <lineage>
        <taxon>Bacteria</taxon>
        <taxon>Bacillati</taxon>
        <taxon>Bacillota</taxon>
        <taxon>Bacilli</taxon>
        <taxon>Bacillales</taxon>
        <taxon>Bacillaceae</taxon>
        <taxon>Cytobacillus</taxon>
    </lineage>
</organism>
<keyword evidence="3" id="KW-1185">Reference proteome</keyword>
<dbReference type="PANTHER" id="PTHR34504:SF2">
    <property type="entry name" value="UPF0150 PROTEIN SSL0259"/>
    <property type="match status" value="1"/>
</dbReference>
<dbReference type="Pfam" id="PF15919">
    <property type="entry name" value="HicB_lk_antitox"/>
    <property type="match status" value="1"/>
</dbReference>
<proteinExistence type="predicted"/>
<dbReference type="InterPro" id="IPR051404">
    <property type="entry name" value="TA_system_antitoxin"/>
</dbReference>
<accession>A0ABR8QNN9</accession>
<evidence type="ECO:0000313" key="3">
    <source>
        <dbReference type="Proteomes" id="UP000657931"/>
    </source>
</evidence>
<evidence type="ECO:0000313" key="2">
    <source>
        <dbReference type="EMBL" id="MBD7937149.1"/>
    </source>
</evidence>
<dbReference type="InterPro" id="IPR035069">
    <property type="entry name" value="TTHA1013/TTHA0281-like"/>
</dbReference>
<protein>
    <submittedName>
        <fullName evidence="2">Type II toxin-antitoxin system HicB family antitoxin</fullName>
    </submittedName>
</protein>
<dbReference type="Proteomes" id="UP000657931">
    <property type="component" value="Unassembled WGS sequence"/>
</dbReference>
<comment type="caution">
    <text evidence="2">The sequence shown here is derived from an EMBL/GenBank/DDBJ whole genome shotgun (WGS) entry which is preliminary data.</text>
</comment>
<dbReference type="EMBL" id="JACSQT010000003">
    <property type="protein sequence ID" value="MBD7937149.1"/>
    <property type="molecule type" value="Genomic_DNA"/>
</dbReference>
<dbReference type="Gene3D" id="3.30.160.250">
    <property type="match status" value="1"/>
</dbReference>
<dbReference type="SUPFAM" id="SSF143100">
    <property type="entry name" value="TTHA1013/TTHA0281-like"/>
    <property type="match status" value="1"/>
</dbReference>
<name>A0ABR8QNN9_9BACI</name>